<dbReference type="InterPro" id="IPR010982">
    <property type="entry name" value="Lambda_DNA-bd_dom_sf"/>
</dbReference>
<evidence type="ECO:0000313" key="3">
    <source>
        <dbReference type="EMBL" id="ABI65581.1"/>
    </source>
</evidence>
<reference evidence="3 4" key="1">
    <citation type="submission" date="2006-08" db="EMBL/GenBank/DDBJ databases">
        <title>Complete sequence of Maricaulis maris MCS10.</title>
        <authorList>
            <consortium name="US DOE Joint Genome Institute"/>
            <person name="Copeland A."/>
            <person name="Lucas S."/>
            <person name="Lapidus A."/>
            <person name="Barry K."/>
            <person name="Detter J.C."/>
            <person name="Glavina del Rio T."/>
            <person name="Hammon N."/>
            <person name="Israni S."/>
            <person name="Dalin E."/>
            <person name="Tice H."/>
            <person name="Pitluck S."/>
            <person name="Saunders E."/>
            <person name="Brettin T."/>
            <person name="Bruce D."/>
            <person name="Han C."/>
            <person name="Tapia R."/>
            <person name="Gilna P."/>
            <person name="Schmutz J."/>
            <person name="Larimer F."/>
            <person name="Land M."/>
            <person name="Hauser L."/>
            <person name="Kyrpides N."/>
            <person name="Mikhailova N."/>
            <person name="Viollier P."/>
            <person name="Stephens C."/>
            <person name="Richardson P."/>
        </authorList>
    </citation>
    <scope>NUCLEOTIDE SEQUENCE [LARGE SCALE GENOMIC DNA]</scope>
    <source>
        <strain evidence="3 4">MCS10</strain>
    </source>
</reference>
<dbReference type="Pfam" id="PF01381">
    <property type="entry name" value="HTH_3"/>
    <property type="match status" value="1"/>
</dbReference>
<dbReference type="RefSeq" id="WP_011643228.1">
    <property type="nucleotide sequence ID" value="NC_008347.1"/>
</dbReference>
<dbReference type="AlphaFoldDB" id="Q0AQ56"/>
<dbReference type="eggNOG" id="COG1476">
    <property type="taxonomic scope" value="Bacteria"/>
</dbReference>
<dbReference type="InterPro" id="IPR001387">
    <property type="entry name" value="Cro/C1-type_HTH"/>
</dbReference>
<gene>
    <name evidence="3" type="ordered locus">Mmar10_1289</name>
</gene>
<feature type="domain" description="HTH cro/C1-type" evidence="2">
    <location>
        <begin position="3"/>
        <end position="56"/>
    </location>
</feature>
<dbReference type="PROSITE" id="PS50943">
    <property type="entry name" value="HTH_CROC1"/>
    <property type="match status" value="1"/>
</dbReference>
<accession>Q0AQ56</accession>
<dbReference type="CDD" id="cd00093">
    <property type="entry name" value="HTH_XRE"/>
    <property type="match status" value="1"/>
</dbReference>
<proteinExistence type="predicted"/>
<evidence type="ECO:0000259" key="2">
    <source>
        <dbReference type="PROSITE" id="PS50943"/>
    </source>
</evidence>
<dbReference type="Proteomes" id="UP000001964">
    <property type="component" value="Chromosome"/>
</dbReference>
<evidence type="ECO:0000313" key="4">
    <source>
        <dbReference type="Proteomes" id="UP000001964"/>
    </source>
</evidence>
<evidence type="ECO:0000256" key="1">
    <source>
        <dbReference type="SAM" id="Phobius"/>
    </source>
</evidence>
<feature type="transmembrane region" description="Helical" evidence="1">
    <location>
        <begin position="78"/>
        <end position="99"/>
    </location>
</feature>
<keyword evidence="4" id="KW-1185">Reference proteome</keyword>
<dbReference type="KEGG" id="mmr:Mmar10_1289"/>
<organism evidence="3 4">
    <name type="scientific">Maricaulis maris (strain MCS10)</name>
    <name type="common">Caulobacter maris</name>
    <dbReference type="NCBI Taxonomy" id="394221"/>
    <lineage>
        <taxon>Bacteria</taxon>
        <taxon>Pseudomonadati</taxon>
        <taxon>Pseudomonadota</taxon>
        <taxon>Alphaproteobacteria</taxon>
        <taxon>Maricaulales</taxon>
        <taxon>Maricaulaceae</taxon>
        <taxon>Maricaulis</taxon>
    </lineage>
</organism>
<protein>
    <submittedName>
        <fullName evidence="3">Transcriptional regulator, XRE family</fullName>
    </submittedName>
</protein>
<dbReference type="EMBL" id="CP000449">
    <property type="protein sequence ID" value="ABI65581.1"/>
    <property type="molecule type" value="Genomic_DNA"/>
</dbReference>
<dbReference type="SMART" id="SM00530">
    <property type="entry name" value="HTH_XRE"/>
    <property type="match status" value="1"/>
</dbReference>
<keyword evidence="1" id="KW-0472">Membrane</keyword>
<dbReference type="OrthoDB" id="3034420at2"/>
<dbReference type="STRING" id="394221.Mmar10_1289"/>
<feature type="transmembrane region" description="Helical" evidence="1">
    <location>
        <begin position="105"/>
        <end position="123"/>
    </location>
</feature>
<sequence>MSLKTLRRSRGWSQADLAQICDLSERTIQRIESGRTASLEAVKALAASFDMTAEEIQAHLATRARSEPPGRQSSWQAWLWHALAFSIYASLVTALVHRFDSDMRIAVGVGLLGLGALLVHLAFNLHRQERRAQQTL</sequence>
<dbReference type="SUPFAM" id="SSF47413">
    <property type="entry name" value="lambda repressor-like DNA-binding domains"/>
    <property type="match status" value="1"/>
</dbReference>
<keyword evidence="1" id="KW-0812">Transmembrane</keyword>
<dbReference type="GO" id="GO:0003677">
    <property type="term" value="F:DNA binding"/>
    <property type="evidence" value="ECO:0007669"/>
    <property type="project" value="InterPro"/>
</dbReference>
<keyword evidence="1" id="KW-1133">Transmembrane helix</keyword>
<name>Q0AQ56_MARMM</name>
<dbReference type="HOGENOM" id="CLU_105392_1_0_5"/>
<dbReference type="Gene3D" id="1.10.260.40">
    <property type="entry name" value="lambda repressor-like DNA-binding domains"/>
    <property type="match status" value="1"/>
</dbReference>